<keyword evidence="3" id="KW-1185">Reference proteome</keyword>
<dbReference type="EMBL" id="FOJG01000002">
    <property type="protein sequence ID" value="SEW51544.1"/>
    <property type="molecule type" value="Genomic_DNA"/>
</dbReference>
<dbReference type="GO" id="GO:0016787">
    <property type="term" value="F:hydrolase activity"/>
    <property type="evidence" value="ECO:0007669"/>
    <property type="project" value="UniProtKB-KW"/>
</dbReference>
<dbReference type="PANTHER" id="PTHR10151:SF120">
    <property type="entry name" value="BIS(5'-ADENOSYL)-TRIPHOSPHATASE"/>
    <property type="match status" value="1"/>
</dbReference>
<keyword evidence="2" id="KW-0378">Hydrolase</keyword>
<gene>
    <name evidence="2" type="ORF">SAMN04488122_4301</name>
</gene>
<dbReference type="InterPro" id="IPR023116">
    <property type="entry name" value="Phosphonoacetate_hydro_insert"/>
</dbReference>
<evidence type="ECO:0000256" key="1">
    <source>
        <dbReference type="SAM" id="SignalP"/>
    </source>
</evidence>
<evidence type="ECO:0000313" key="3">
    <source>
        <dbReference type="Proteomes" id="UP000199310"/>
    </source>
</evidence>
<dbReference type="Pfam" id="PF01663">
    <property type="entry name" value="Phosphodiest"/>
    <property type="match status" value="1"/>
</dbReference>
<keyword evidence="1" id="KW-0732">Signal</keyword>
<dbReference type="AlphaFoldDB" id="A0A1I0S789"/>
<accession>A0A1I0S789</accession>
<organism evidence="2 3">
    <name type="scientific">Chitinophaga arvensicola</name>
    <dbReference type="NCBI Taxonomy" id="29529"/>
    <lineage>
        <taxon>Bacteria</taxon>
        <taxon>Pseudomonadati</taxon>
        <taxon>Bacteroidota</taxon>
        <taxon>Chitinophagia</taxon>
        <taxon>Chitinophagales</taxon>
        <taxon>Chitinophagaceae</taxon>
        <taxon>Chitinophaga</taxon>
    </lineage>
</organism>
<dbReference type="InterPro" id="IPR017850">
    <property type="entry name" value="Alkaline_phosphatase_core_sf"/>
</dbReference>
<dbReference type="RefSeq" id="WP_089897885.1">
    <property type="nucleotide sequence ID" value="NZ_FOJG01000002.1"/>
</dbReference>
<evidence type="ECO:0000313" key="2">
    <source>
        <dbReference type="EMBL" id="SEW51544.1"/>
    </source>
</evidence>
<dbReference type="SUPFAM" id="SSF53649">
    <property type="entry name" value="Alkaline phosphatase-like"/>
    <property type="match status" value="1"/>
</dbReference>
<dbReference type="Gene3D" id="3.30.1360.110">
    <property type="entry name" value="Domain 2, Phosphonoacetate Hydrolase"/>
    <property type="match status" value="1"/>
</dbReference>
<dbReference type="STRING" id="29529.SAMN04488122_4301"/>
<sequence length="400" mass="44474">MKNSFLLGAFASLLANAPLLHAQNIFARQRVIIIMMDGFGEQYYRNAAMPFLQQMEQQGIYKIVPSLMPAVTNVNNISIATGSTPAQNGITGNVFFNERQEAEEYIEDPSLILTPSVFERAHRLGIPSALLSVKQKTIDLLGKYADYTLCPEGIAGGQVKWEHPPALSGVYSREINYELMDAANNLLKNKPEVKLVYIHTTDYPMHMWPPDNDSVKTFLSEIDRRIAQLHQTAPDAAILLTADHGMNHKTQAWDLQKVCAEKQTPVKIVISPEKDKYVKHHKGLGGAAYVYLLKSSDSAGVRSTLSALKGVDAVLTKSEAATRFHLLPGRIGDFMVLGDINTVFGELNGHAYEQLPDTYRSHGSTYEAQVPLFVYNVQQAPPAAYFDWNYKLAAWLFSGK</sequence>
<feature type="signal peptide" evidence="1">
    <location>
        <begin position="1"/>
        <end position="22"/>
    </location>
</feature>
<dbReference type="Gene3D" id="3.40.720.10">
    <property type="entry name" value="Alkaline Phosphatase, subunit A"/>
    <property type="match status" value="1"/>
</dbReference>
<dbReference type="Proteomes" id="UP000199310">
    <property type="component" value="Unassembled WGS sequence"/>
</dbReference>
<name>A0A1I0S789_9BACT</name>
<reference evidence="3" key="1">
    <citation type="submission" date="2016-10" db="EMBL/GenBank/DDBJ databases">
        <authorList>
            <person name="Varghese N."/>
            <person name="Submissions S."/>
        </authorList>
    </citation>
    <scope>NUCLEOTIDE SEQUENCE [LARGE SCALE GENOMIC DNA]</scope>
    <source>
        <strain evidence="3">DSM 3695</strain>
    </source>
</reference>
<dbReference type="PANTHER" id="PTHR10151">
    <property type="entry name" value="ECTONUCLEOTIDE PYROPHOSPHATASE/PHOSPHODIESTERASE"/>
    <property type="match status" value="1"/>
</dbReference>
<dbReference type="OrthoDB" id="9779418at2"/>
<dbReference type="InterPro" id="IPR002591">
    <property type="entry name" value="Phosphodiest/P_Trfase"/>
</dbReference>
<feature type="chain" id="PRO_5011531878" evidence="1">
    <location>
        <begin position="23"/>
        <end position="400"/>
    </location>
</feature>
<protein>
    <submittedName>
        <fullName evidence="2">Phosphonoacetate hydrolase</fullName>
    </submittedName>
</protein>
<proteinExistence type="predicted"/>